<protein>
    <submittedName>
        <fullName evidence="2">Uncharacterized protein</fullName>
    </submittedName>
</protein>
<feature type="region of interest" description="Disordered" evidence="1">
    <location>
        <begin position="127"/>
        <end position="162"/>
    </location>
</feature>
<keyword evidence="3" id="KW-1185">Reference proteome</keyword>
<gene>
    <name evidence="2" type="ORF">M422DRAFT_268320</name>
</gene>
<proteinExistence type="predicted"/>
<feature type="compositionally biased region" description="Low complexity" evidence="1">
    <location>
        <begin position="66"/>
        <end position="77"/>
    </location>
</feature>
<dbReference type="Proteomes" id="UP000054279">
    <property type="component" value="Unassembled WGS sequence"/>
</dbReference>
<accession>A0A0C9U755</accession>
<feature type="region of interest" description="Disordered" evidence="1">
    <location>
        <begin position="47"/>
        <end position="81"/>
    </location>
</feature>
<feature type="region of interest" description="Disordered" evidence="1">
    <location>
        <begin position="173"/>
        <end position="192"/>
    </location>
</feature>
<evidence type="ECO:0000313" key="3">
    <source>
        <dbReference type="Proteomes" id="UP000054279"/>
    </source>
</evidence>
<evidence type="ECO:0000313" key="2">
    <source>
        <dbReference type="EMBL" id="KIJ30179.1"/>
    </source>
</evidence>
<dbReference type="EMBL" id="KN837267">
    <property type="protein sequence ID" value="KIJ30179.1"/>
    <property type="molecule type" value="Genomic_DNA"/>
</dbReference>
<dbReference type="AlphaFoldDB" id="A0A0C9U755"/>
<sequence length="275" mass="30741">MSILDGLYYDLLPTLKSDSKRAEYNRLRSALDKFFPATLDSKSALKHAVTNTPPPPLDSESDLKDSAASARSPAPADSKSDLKKSSESIWLPLFLGEPRLLFIIRLLDFKQKVDRIITPYQPESHLASESASTLNSKFNRNHTRKIPEKDLPSLPDIEENPPKVQTIQSESKNIPADMNPDAPKVSITQTERRKTSDAQIILNKLTLQVDGQMDSAEWTETQEIPNPFSKMLARLSPVSDNYDSADECESSDMTNNDDLLDIALRIQKNQSSAKD</sequence>
<organism evidence="2 3">
    <name type="scientific">Sphaerobolus stellatus (strain SS14)</name>
    <dbReference type="NCBI Taxonomy" id="990650"/>
    <lineage>
        <taxon>Eukaryota</taxon>
        <taxon>Fungi</taxon>
        <taxon>Dikarya</taxon>
        <taxon>Basidiomycota</taxon>
        <taxon>Agaricomycotina</taxon>
        <taxon>Agaricomycetes</taxon>
        <taxon>Phallomycetidae</taxon>
        <taxon>Geastrales</taxon>
        <taxon>Sphaerobolaceae</taxon>
        <taxon>Sphaerobolus</taxon>
    </lineage>
</organism>
<name>A0A0C9U755_SPHS4</name>
<reference evidence="2 3" key="1">
    <citation type="submission" date="2014-06" db="EMBL/GenBank/DDBJ databases">
        <title>Evolutionary Origins and Diversification of the Mycorrhizal Mutualists.</title>
        <authorList>
            <consortium name="DOE Joint Genome Institute"/>
            <consortium name="Mycorrhizal Genomics Consortium"/>
            <person name="Kohler A."/>
            <person name="Kuo A."/>
            <person name="Nagy L.G."/>
            <person name="Floudas D."/>
            <person name="Copeland A."/>
            <person name="Barry K.W."/>
            <person name="Cichocki N."/>
            <person name="Veneault-Fourrey C."/>
            <person name="LaButti K."/>
            <person name="Lindquist E.A."/>
            <person name="Lipzen A."/>
            <person name="Lundell T."/>
            <person name="Morin E."/>
            <person name="Murat C."/>
            <person name="Riley R."/>
            <person name="Ohm R."/>
            <person name="Sun H."/>
            <person name="Tunlid A."/>
            <person name="Henrissat B."/>
            <person name="Grigoriev I.V."/>
            <person name="Hibbett D.S."/>
            <person name="Martin F."/>
        </authorList>
    </citation>
    <scope>NUCLEOTIDE SEQUENCE [LARGE SCALE GENOMIC DNA]</scope>
    <source>
        <strain evidence="2 3">SS14</strain>
    </source>
</reference>
<dbReference type="HOGENOM" id="CLU_1012553_0_0_1"/>
<evidence type="ECO:0000256" key="1">
    <source>
        <dbReference type="SAM" id="MobiDB-lite"/>
    </source>
</evidence>
<feature type="compositionally biased region" description="Polar residues" evidence="1">
    <location>
        <begin position="127"/>
        <end position="138"/>
    </location>
</feature>